<dbReference type="SUPFAM" id="SSF52266">
    <property type="entry name" value="SGNH hydrolase"/>
    <property type="match status" value="1"/>
</dbReference>
<dbReference type="AlphaFoldDB" id="G0EWL3"/>
<name>G0EWL3_CUPNN</name>
<dbReference type="InterPro" id="IPR036514">
    <property type="entry name" value="SGNH_hydro_sf"/>
</dbReference>
<accession>G0EWL3</accession>
<dbReference type="Gene3D" id="3.40.50.1110">
    <property type="entry name" value="SGNH hydrolase"/>
    <property type="match status" value="1"/>
</dbReference>
<sequence>MPGSAERPNRLKPVQSFEMMREGAPMLGDFSLQCLAQGDSWFSINTLRPFSGSNLLMNMWLSRSAIAVDCADPGDTLAHMLDSRQDPLFYSFLVGPHDQAWSVILLSGGGNDLIDAIQTTPNDANGHRRPPNDRLLLTEDEWDGPDAISTFISRPGWIAFTRYMLDQYRALDFLRRISAQNQNTPIITHTYDYATPRNSGAGLGRGPWLFPALQVYGIPEGNWIDLANEFTDRLADEVIRQAGIPNFHVAETRDTLDPAGTDDDGATADWENEIHPTADGYGKLGVKFVDKIAEVLHIP</sequence>
<evidence type="ECO:0000313" key="1">
    <source>
        <dbReference type="EMBL" id="AEI78470.1"/>
    </source>
</evidence>
<dbReference type="KEGG" id="cnc:CNE_1c31580"/>
<organism evidence="1 2">
    <name type="scientific">Cupriavidus necator (strain ATCC 43291 / DSM 13513 / CCUG 52238 / LMG 8453 / N-1)</name>
    <name type="common">Ralstonia eutropha</name>
    <dbReference type="NCBI Taxonomy" id="1042878"/>
    <lineage>
        <taxon>Bacteria</taxon>
        <taxon>Pseudomonadati</taxon>
        <taxon>Pseudomonadota</taxon>
        <taxon>Betaproteobacteria</taxon>
        <taxon>Burkholderiales</taxon>
        <taxon>Burkholderiaceae</taxon>
        <taxon>Cupriavidus</taxon>
    </lineage>
</organism>
<dbReference type="Proteomes" id="UP000006798">
    <property type="component" value="Chromosome 1"/>
</dbReference>
<dbReference type="HOGENOM" id="CLU_929742_0_0_4"/>
<proteinExistence type="predicted"/>
<dbReference type="EMBL" id="CP002877">
    <property type="protein sequence ID" value="AEI78470.1"/>
    <property type="molecule type" value="Genomic_DNA"/>
</dbReference>
<reference evidence="1 2" key="1">
    <citation type="journal article" date="2011" name="J. Bacteriol.">
        <title>Complete genome sequence of the type strain Cupriavidus necator N-1.</title>
        <authorList>
            <person name="Poehlein A."/>
            <person name="Kusian B."/>
            <person name="Friedrich B."/>
            <person name="Daniel R."/>
            <person name="Bowien B."/>
        </authorList>
    </citation>
    <scope>NUCLEOTIDE SEQUENCE [LARGE SCALE GENOMIC DNA]</scope>
    <source>
        <strain evidence="2">ATCC 43291 / DSM 13513 / CCUG 52238 / LMG 8453 / N-1</strain>
    </source>
</reference>
<evidence type="ECO:0000313" key="2">
    <source>
        <dbReference type="Proteomes" id="UP000006798"/>
    </source>
</evidence>
<protein>
    <submittedName>
        <fullName evidence="1">Uncharacterized protein</fullName>
    </submittedName>
</protein>
<gene>
    <name evidence="1" type="ordered locus">CNE_1c31580</name>
</gene>
<dbReference type="GO" id="GO:0016788">
    <property type="term" value="F:hydrolase activity, acting on ester bonds"/>
    <property type="evidence" value="ECO:0007669"/>
    <property type="project" value="UniProtKB-ARBA"/>
</dbReference>